<accession>A0A5C6V1W7</accession>
<evidence type="ECO:0000313" key="2">
    <source>
        <dbReference type="Proteomes" id="UP000321363"/>
    </source>
</evidence>
<dbReference type="EMBL" id="VOQF01000028">
    <property type="protein sequence ID" value="TXC79014.1"/>
    <property type="molecule type" value="Genomic_DNA"/>
</dbReference>
<sequence>MKIGLGVIIGTVVLITVYGGTFTYNSMQPVKIIEGHGKHEVFSNVEEMEKGSKLIVIGQRLSKEDTTILDDGFGGVMGGYTISDFKVKKVVKNTTDHEFEKKDVIQVLENAAIETNLLGKKVSYFQEGYELMKKGKHYVLFLDESNSDPGTFIPVGAIYGKAPLEASGGTLEFKGDDEHDDHIKEILKKSTENYKKEFTSEN</sequence>
<proteinExistence type="predicted"/>
<dbReference type="OrthoDB" id="2857476at2"/>
<reference evidence="1 2" key="1">
    <citation type="journal article" date="2005" name="Int. J. Syst. Evol. Microbiol.">
        <title>Bacillus litoralis sp. nov., isolated from a tidal flat of the Yellow Sea in Korea.</title>
        <authorList>
            <person name="Yoon J.H."/>
            <person name="Oh T.K."/>
        </authorList>
    </citation>
    <scope>NUCLEOTIDE SEQUENCE [LARGE SCALE GENOMIC DNA]</scope>
    <source>
        <strain evidence="1 2">SW-211</strain>
    </source>
</reference>
<protein>
    <submittedName>
        <fullName evidence="1">Uncharacterized protein</fullName>
    </submittedName>
</protein>
<comment type="caution">
    <text evidence="1">The sequence shown here is derived from an EMBL/GenBank/DDBJ whole genome shotgun (WGS) entry which is preliminary data.</text>
</comment>
<dbReference type="Proteomes" id="UP000321363">
    <property type="component" value="Unassembled WGS sequence"/>
</dbReference>
<dbReference type="AlphaFoldDB" id="A0A5C6V1W7"/>
<name>A0A5C6V1W7_9BACI</name>
<gene>
    <name evidence="1" type="ORF">FS935_22225</name>
</gene>
<dbReference type="RefSeq" id="WP_146950807.1">
    <property type="nucleotide sequence ID" value="NZ_VOQF01000028.1"/>
</dbReference>
<organism evidence="1 2">
    <name type="scientific">Metabacillus litoralis</name>
    <dbReference type="NCBI Taxonomy" id="152268"/>
    <lineage>
        <taxon>Bacteria</taxon>
        <taxon>Bacillati</taxon>
        <taxon>Bacillota</taxon>
        <taxon>Bacilli</taxon>
        <taxon>Bacillales</taxon>
        <taxon>Bacillaceae</taxon>
        <taxon>Metabacillus</taxon>
    </lineage>
</organism>
<evidence type="ECO:0000313" key="1">
    <source>
        <dbReference type="EMBL" id="TXC79014.1"/>
    </source>
</evidence>
<keyword evidence="2" id="KW-1185">Reference proteome</keyword>